<protein>
    <submittedName>
        <fullName evidence="5">GNAT family N-acetyltransferase</fullName>
        <ecNumber evidence="5">2.3.-.-</ecNumber>
    </submittedName>
</protein>
<dbReference type="InterPro" id="IPR051531">
    <property type="entry name" value="N-acetyltransferase"/>
</dbReference>
<name>A0ABV8D0R6_9STRE</name>
<dbReference type="SUPFAM" id="SSF55729">
    <property type="entry name" value="Acyl-CoA N-acyltransferases (Nat)"/>
    <property type="match status" value="1"/>
</dbReference>
<keyword evidence="1 5" id="KW-0808">Transferase</keyword>
<reference evidence="6" key="1">
    <citation type="journal article" date="2019" name="Int. J. Syst. Evol. Microbiol.">
        <title>The Global Catalogue of Microorganisms (GCM) 10K type strain sequencing project: providing services to taxonomists for standard genome sequencing and annotation.</title>
        <authorList>
            <consortium name="The Broad Institute Genomics Platform"/>
            <consortium name="The Broad Institute Genome Sequencing Center for Infectious Disease"/>
            <person name="Wu L."/>
            <person name="Ma J."/>
        </authorList>
    </citation>
    <scope>NUCLEOTIDE SEQUENCE [LARGE SCALE GENOMIC DNA]</scope>
    <source>
        <strain evidence="6">CCUG 58728</strain>
    </source>
</reference>
<keyword evidence="2 5" id="KW-0012">Acyltransferase</keyword>
<dbReference type="PANTHER" id="PTHR43792">
    <property type="entry name" value="GNAT FAMILY, PUTATIVE (AFU_ORTHOLOGUE AFUA_3G00765)-RELATED-RELATED"/>
    <property type="match status" value="1"/>
</dbReference>
<dbReference type="InterPro" id="IPR000182">
    <property type="entry name" value="GNAT_dom"/>
</dbReference>
<dbReference type="PROSITE" id="PS51186">
    <property type="entry name" value="GNAT"/>
    <property type="match status" value="1"/>
</dbReference>
<organism evidence="5 6">
    <name type="scientific">Streptococcus dentapri</name>
    <dbReference type="NCBI Taxonomy" id="573564"/>
    <lineage>
        <taxon>Bacteria</taxon>
        <taxon>Bacillati</taxon>
        <taxon>Bacillota</taxon>
        <taxon>Bacilli</taxon>
        <taxon>Lactobacillales</taxon>
        <taxon>Streptococcaceae</taxon>
        <taxon>Streptococcus</taxon>
    </lineage>
</organism>
<dbReference type="PANTHER" id="PTHR43792:SF8">
    <property type="entry name" value="[RIBOSOMAL PROTEIN US5]-ALANINE N-ACETYLTRANSFERASE"/>
    <property type="match status" value="1"/>
</dbReference>
<evidence type="ECO:0000256" key="1">
    <source>
        <dbReference type="ARBA" id="ARBA00022679"/>
    </source>
</evidence>
<dbReference type="RefSeq" id="WP_380431319.1">
    <property type="nucleotide sequence ID" value="NZ_JBHSAC010000045.1"/>
</dbReference>
<gene>
    <name evidence="5" type="ORF">ACFOSE_05050</name>
</gene>
<comment type="similarity">
    <text evidence="3">Belongs to the acetyltransferase family. RimJ subfamily.</text>
</comment>
<dbReference type="Proteomes" id="UP001595901">
    <property type="component" value="Unassembled WGS sequence"/>
</dbReference>
<dbReference type="GO" id="GO:0016746">
    <property type="term" value="F:acyltransferase activity"/>
    <property type="evidence" value="ECO:0007669"/>
    <property type="project" value="UniProtKB-KW"/>
</dbReference>
<feature type="domain" description="N-acetyltransferase" evidence="4">
    <location>
        <begin position="18"/>
        <end position="173"/>
    </location>
</feature>
<dbReference type="EC" id="2.3.-.-" evidence="5"/>
<dbReference type="Gene3D" id="3.40.630.30">
    <property type="match status" value="1"/>
</dbReference>
<accession>A0ABV8D0R6</accession>
<dbReference type="InterPro" id="IPR016181">
    <property type="entry name" value="Acyl_CoA_acyltransferase"/>
</dbReference>
<evidence type="ECO:0000313" key="5">
    <source>
        <dbReference type="EMBL" id="MFC3932143.1"/>
    </source>
</evidence>
<evidence type="ECO:0000259" key="4">
    <source>
        <dbReference type="PROSITE" id="PS51186"/>
    </source>
</evidence>
<evidence type="ECO:0000313" key="6">
    <source>
        <dbReference type="Proteomes" id="UP001595901"/>
    </source>
</evidence>
<dbReference type="Pfam" id="PF13302">
    <property type="entry name" value="Acetyltransf_3"/>
    <property type="match status" value="1"/>
</dbReference>
<comment type="caution">
    <text evidence="5">The sequence shown here is derived from an EMBL/GenBank/DDBJ whole genome shotgun (WGS) entry which is preliminary data.</text>
</comment>
<proteinExistence type="inferred from homology"/>
<dbReference type="EMBL" id="JBHSAC010000045">
    <property type="protein sequence ID" value="MFC3932143.1"/>
    <property type="molecule type" value="Genomic_DNA"/>
</dbReference>
<evidence type="ECO:0000256" key="2">
    <source>
        <dbReference type="ARBA" id="ARBA00023315"/>
    </source>
</evidence>
<keyword evidence="6" id="KW-1185">Reference proteome</keyword>
<evidence type="ECO:0000256" key="3">
    <source>
        <dbReference type="ARBA" id="ARBA00038502"/>
    </source>
</evidence>
<sequence length="181" mass="21193">MDIWTNLGKFSRLETQRLWLRPFNFEDSNDFYAITHNPDNLAFIFPTQASRSESDYLLVHYFMKEPLGTWAIEDKTSQHMLGAIRFENLNLSKGYAELGYFINQEYWGQGLATESLKTLSFLAFQEFGLKTLSIITHKENIASQRVAQKAGFKLVRQFRGSDRYSHKMRDYLEFHLKAGDQ</sequence>